<reference evidence="4 5" key="1">
    <citation type="submission" date="2019-03" db="EMBL/GenBank/DDBJ databases">
        <title>Genomic Encyclopedia of Archaeal and Bacterial Type Strains, Phase II (KMG-II): from individual species to whole genera.</title>
        <authorList>
            <person name="Goeker M."/>
        </authorList>
    </citation>
    <scope>NUCLEOTIDE SEQUENCE [LARGE SCALE GENOMIC DNA]</scope>
    <source>
        <strain evidence="4 5">DSM 22554</strain>
    </source>
</reference>
<dbReference type="SMART" id="SM00342">
    <property type="entry name" value="HTH_ARAC"/>
    <property type="match status" value="1"/>
</dbReference>
<keyword evidence="1" id="KW-0805">Transcription regulation</keyword>
<protein>
    <submittedName>
        <fullName evidence="4">AraC family transcriptional regulator with amidase-like domain</fullName>
    </submittedName>
</protein>
<dbReference type="Proteomes" id="UP000294616">
    <property type="component" value="Unassembled WGS sequence"/>
</dbReference>
<name>A0A4R1LTW5_9SPHI</name>
<evidence type="ECO:0000313" key="4">
    <source>
        <dbReference type="EMBL" id="TCK80573.1"/>
    </source>
</evidence>
<comment type="caution">
    <text evidence="4">The sequence shown here is derived from an EMBL/GenBank/DDBJ whole genome shotgun (WGS) entry which is preliminary data.</text>
</comment>
<keyword evidence="2" id="KW-0804">Transcription</keyword>
<dbReference type="InterPro" id="IPR018060">
    <property type="entry name" value="HTH_AraC"/>
</dbReference>
<dbReference type="GO" id="GO:0043565">
    <property type="term" value="F:sequence-specific DNA binding"/>
    <property type="evidence" value="ECO:0007669"/>
    <property type="project" value="InterPro"/>
</dbReference>
<feature type="domain" description="HTH araC/xylS-type" evidence="3">
    <location>
        <begin position="222"/>
        <end position="320"/>
    </location>
</feature>
<dbReference type="InterPro" id="IPR002818">
    <property type="entry name" value="DJ-1/PfpI"/>
</dbReference>
<sequence>MMKHISLLIPQGNCSLSNLEATYKMFTMANDFLIQQGKATLFEIDLVALEMGGQSSNSIFTISPTKTIQQIEKTDLIIIPAIHGNYREIIQANKRFAPWIIKCYKEGTEVASLCIGAFLLASTGLLNGKNCTTHWMASAEFKTMFPEINLMDDKIITDEHGIYTSGGAYSSLNLNLYLIEKFAGREMAILHSKIFEIEIDRTSQSPFIIFSGQKSHNDEIVLEAQEWMEQNYQEKINVDQLCDQFAIGRRTLERRFKKATGNTMIEYIQRVKIEVAKKQLETGYKNVNEVMYETGYSDAKSFRDVFKKSTGLSPIRYKEKFIHN</sequence>
<dbReference type="Gene3D" id="1.10.10.60">
    <property type="entry name" value="Homeodomain-like"/>
    <property type="match status" value="2"/>
</dbReference>
<dbReference type="GO" id="GO:0003700">
    <property type="term" value="F:DNA-binding transcription factor activity"/>
    <property type="evidence" value="ECO:0007669"/>
    <property type="project" value="InterPro"/>
</dbReference>
<dbReference type="InterPro" id="IPR052158">
    <property type="entry name" value="INH-QAR"/>
</dbReference>
<organism evidence="4 5">
    <name type="scientific">Albibacterium bauzanense</name>
    <dbReference type="NCBI Taxonomy" id="653929"/>
    <lineage>
        <taxon>Bacteria</taxon>
        <taxon>Pseudomonadati</taxon>
        <taxon>Bacteroidota</taxon>
        <taxon>Sphingobacteriia</taxon>
        <taxon>Sphingobacteriales</taxon>
        <taxon>Sphingobacteriaceae</taxon>
        <taxon>Albibacterium</taxon>
    </lineage>
</organism>
<evidence type="ECO:0000256" key="1">
    <source>
        <dbReference type="ARBA" id="ARBA00023015"/>
    </source>
</evidence>
<dbReference type="CDD" id="cd03138">
    <property type="entry name" value="GATase1_AraC_2"/>
    <property type="match status" value="1"/>
</dbReference>
<dbReference type="Pfam" id="PF12833">
    <property type="entry name" value="HTH_18"/>
    <property type="match status" value="1"/>
</dbReference>
<dbReference type="AlphaFoldDB" id="A0A4R1LTW5"/>
<proteinExistence type="predicted"/>
<evidence type="ECO:0000259" key="3">
    <source>
        <dbReference type="PROSITE" id="PS01124"/>
    </source>
</evidence>
<keyword evidence="5" id="KW-1185">Reference proteome</keyword>
<dbReference type="SUPFAM" id="SSF46689">
    <property type="entry name" value="Homeodomain-like"/>
    <property type="match status" value="2"/>
</dbReference>
<dbReference type="PROSITE" id="PS01124">
    <property type="entry name" value="HTH_ARAC_FAMILY_2"/>
    <property type="match status" value="1"/>
</dbReference>
<dbReference type="Gene3D" id="3.40.50.880">
    <property type="match status" value="1"/>
</dbReference>
<evidence type="ECO:0000313" key="5">
    <source>
        <dbReference type="Proteomes" id="UP000294616"/>
    </source>
</evidence>
<dbReference type="InterPro" id="IPR009057">
    <property type="entry name" value="Homeodomain-like_sf"/>
</dbReference>
<evidence type="ECO:0000256" key="2">
    <source>
        <dbReference type="ARBA" id="ARBA00023163"/>
    </source>
</evidence>
<accession>A0A4R1LTW5</accession>
<dbReference type="RefSeq" id="WP_317127338.1">
    <property type="nucleotide sequence ID" value="NZ_SMGO01000003.1"/>
</dbReference>
<dbReference type="Pfam" id="PF01965">
    <property type="entry name" value="DJ-1_PfpI"/>
    <property type="match status" value="1"/>
</dbReference>
<dbReference type="SUPFAM" id="SSF52317">
    <property type="entry name" value="Class I glutamine amidotransferase-like"/>
    <property type="match status" value="1"/>
</dbReference>
<dbReference type="PANTHER" id="PTHR43130">
    <property type="entry name" value="ARAC-FAMILY TRANSCRIPTIONAL REGULATOR"/>
    <property type="match status" value="1"/>
</dbReference>
<dbReference type="PANTHER" id="PTHR43130:SF11">
    <property type="entry name" value="TRANSCRIPTIONAL REGULATORY PROTEIN"/>
    <property type="match status" value="1"/>
</dbReference>
<dbReference type="EMBL" id="SMGO01000003">
    <property type="protein sequence ID" value="TCK80573.1"/>
    <property type="molecule type" value="Genomic_DNA"/>
</dbReference>
<dbReference type="InterPro" id="IPR029062">
    <property type="entry name" value="Class_I_gatase-like"/>
</dbReference>
<gene>
    <name evidence="4" type="ORF">C8N28_2315</name>
</gene>